<reference evidence="13" key="1">
    <citation type="submission" date="2014-01" db="EMBL/GenBank/DDBJ databases">
        <authorList>
            <person name="Aslett M."/>
        </authorList>
    </citation>
    <scope>NUCLEOTIDE SEQUENCE</scope>
</reference>
<keyword evidence="2" id="KW-0479">Metal-binding</keyword>
<comment type="similarity">
    <text evidence="10">Belongs to the Sp1 C2H2-type zinc-finger protein family.</text>
</comment>
<evidence type="ECO:0000256" key="4">
    <source>
        <dbReference type="ARBA" id="ARBA00022771"/>
    </source>
</evidence>
<dbReference type="PANTHER" id="PTHR23235:SF177">
    <property type="entry name" value="C2H2-TYPE DOMAIN-CONTAINING PROTEIN"/>
    <property type="match status" value="1"/>
</dbReference>
<keyword evidence="6" id="KW-0805">Transcription regulation</keyword>
<keyword evidence="9" id="KW-0539">Nucleus</keyword>
<keyword evidence="8" id="KW-0804">Transcription</keyword>
<reference evidence="13" key="2">
    <citation type="submission" date="2014-03" db="EMBL/GenBank/DDBJ databases">
        <title>The whipworm genome and dual-species transcriptomics of an intimate host-pathogen interaction.</title>
        <authorList>
            <person name="Foth B.J."/>
            <person name="Tsai I.J."/>
            <person name="Reid A.J."/>
            <person name="Bancroft A.J."/>
            <person name="Nichol S."/>
            <person name="Tracey A."/>
            <person name="Holroyd N."/>
            <person name="Cotton J.A."/>
            <person name="Stanley E.J."/>
            <person name="Zarowiecki M."/>
            <person name="Liu J.Z."/>
            <person name="Huckvale T."/>
            <person name="Cooper P.J."/>
            <person name="Grencis R.K."/>
            <person name="Berriman M."/>
        </authorList>
    </citation>
    <scope>NUCLEOTIDE SEQUENCE [LARGE SCALE GENOMIC DNA]</scope>
</reference>
<evidence type="ECO:0000256" key="5">
    <source>
        <dbReference type="ARBA" id="ARBA00022833"/>
    </source>
</evidence>
<organism evidence="13 14">
    <name type="scientific">Trichuris trichiura</name>
    <name type="common">Whipworm</name>
    <name type="synonym">Trichocephalus trichiurus</name>
    <dbReference type="NCBI Taxonomy" id="36087"/>
    <lineage>
        <taxon>Eukaryota</taxon>
        <taxon>Metazoa</taxon>
        <taxon>Ecdysozoa</taxon>
        <taxon>Nematoda</taxon>
        <taxon>Enoplea</taxon>
        <taxon>Dorylaimia</taxon>
        <taxon>Trichinellida</taxon>
        <taxon>Trichuridae</taxon>
        <taxon>Trichuris</taxon>
    </lineage>
</organism>
<evidence type="ECO:0000256" key="10">
    <source>
        <dbReference type="ARBA" id="ARBA00038409"/>
    </source>
</evidence>
<name>A0A077Z8B2_TRITR</name>
<keyword evidence="4 11" id="KW-0863">Zinc-finger</keyword>
<dbReference type="FunFam" id="3.30.160.60:FF:000014">
    <property type="entry name" value="Transcription factor Sp3"/>
    <property type="match status" value="1"/>
</dbReference>
<evidence type="ECO:0000256" key="11">
    <source>
        <dbReference type="PROSITE-ProRule" id="PRU00042"/>
    </source>
</evidence>
<dbReference type="Gene3D" id="3.30.160.60">
    <property type="entry name" value="Classic Zinc Finger"/>
    <property type="match status" value="3"/>
</dbReference>
<evidence type="ECO:0000313" key="14">
    <source>
        <dbReference type="Proteomes" id="UP000030665"/>
    </source>
</evidence>
<evidence type="ECO:0000256" key="3">
    <source>
        <dbReference type="ARBA" id="ARBA00022737"/>
    </source>
</evidence>
<feature type="domain" description="C2H2-type" evidence="12">
    <location>
        <begin position="90"/>
        <end position="119"/>
    </location>
</feature>
<keyword evidence="14" id="KW-1185">Reference proteome</keyword>
<dbReference type="OrthoDB" id="6365676at2759"/>
<dbReference type="PANTHER" id="PTHR23235">
    <property type="entry name" value="KRUEPPEL-LIKE TRANSCRIPTION FACTOR"/>
    <property type="match status" value="1"/>
</dbReference>
<keyword evidence="3" id="KW-0677">Repeat</keyword>
<evidence type="ECO:0000256" key="7">
    <source>
        <dbReference type="ARBA" id="ARBA00023125"/>
    </source>
</evidence>
<keyword evidence="5" id="KW-0862">Zinc</keyword>
<dbReference type="PROSITE" id="PS50157">
    <property type="entry name" value="ZINC_FINGER_C2H2_2"/>
    <property type="match status" value="3"/>
</dbReference>
<dbReference type="AlphaFoldDB" id="A0A077Z8B2"/>
<dbReference type="STRING" id="36087.A0A077Z8B2"/>
<evidence type="ECO:0000256" key="6">
    <source>
        <dbReference type="ARBA" id="ARBA00023015"/>
    </source>
</evidence>
<evidence type="ECO:0000256" key="1">
    <source>
        <dbReference type="ARBA" id="ARBA00004123"/>
    </source>
</evidence>
<dbReference type="Proteomes" id="UP000030665">
    <property type="component" value="Unassembled WGS sequence"/>
</dbReference>
<keyword evidence="7" id="KW-0238">DNA-binding</keyword>
<proteinExistence type="inferred from homology"/>
<feature type="domain" description="C2H2-type" evidence="12">
    <location>
        <begin position="60"/>
        <end position="89"/>
    </location>
</feature>
<dbReference type="GO" id="GO:0000978">
    <property type="term" value="F:RNA polymerase II cis-regulatory region sequence-specific DNA binding"/>
    <property type="evidence" value="ECO:0007669"/>
    <property type="project" value="TreeGrafter"/>
</dbReference>
<dbReference type="EMBL" id="HG806041">
    <property type="protein sequence ID" value="CDW56461.1"/>
    <property type="molecule type" value="Genomic_DNA"/>
</dbReference>
<dbReference type="GO" id="GO:0008270">
    <property type="term" value="F:zinc ion binding"/>
    <property type="evidence" value="ECO:0007669"/>
    <property type="project" value="UniProtKB-KW"/>
</dbReference>
<evidence type="ECO:0000256" key="9">
    <source>
        <dbReference type="ARBA" id="ARBA00023242"/>
    </source>
</evidence>
<gene>
    <name evidence="13" type="ORF">TTRE_0000474101</name>
</gene>
<dbReference type="InterPro" id="IPR036236">
    <property type="entry name" value="Znf_C2H2_sf"/>
</dbReference>
<dbReference type="SUPFAM" id="SSF57667">
    <property type="entry name" value="beta-beta-alpha zinc fingers"/>
    <property type="match status" value="1"/>
</dbReference>
<dbReference type="GO" id="GO:0000981">
    <property type="term" value="F:DNA-binding transcription factor activity, RNA polymerase II-specific"/>
    <property type="evidence" value="ECO:0007669"/>
    <property type="project" value="TreeGrafter"/>
</dbReference>
<comment type="subcellular location">
    <subcellularLocation>
        <location evidence="1">Nucleus</location>
    </subcellularLocation>
</comment>
<sequence>MALLDFRVHCGIMRHEQSNSYYLNCTQYSTANRSNCDCPNCREAERLGPTGGQLRKKSIHSCHIPGCGKVYNKMSHLKAHLRWHTGERPFVCNWLFCGKRFTRSDELQRHLRTHTGEKRFACPSCSKRFIRSDHLQKHLKIHSEEKTTEGETVNQSSVNNAEVSRRFKKLLRFCPLPPRGYTVILPTILLCSYVSLSQNERLFLTYAKQDGCHTC</sequence>
<feature type="domain" description="C2H2-type" evidence="12">
    <location>
        <begin position="120"/>
        <end position="147"/>
    </location>
</feature>
<dbReference type="PROSITE" id="PS00028">
    <property type="entry name" value="ZINC_FINGER_C2H2_1"/>
    <property type="match status" value="3"/>
</dbReference>
<accession>A0A077Z8B2</accession>
<dbReference type="Pfam" id="PF00096">
    <property type="entry name" value="zf-C2H2"/>
    <property type="match status" value="3"/>
</dbReference>
<protein>
    <submittedName>
        <fullName evidence="13">Zf-H2C2 2 domain containing protein</fullName>
    </submittedName>
</protein>
<dbReference type="FunFam" id="3.30.160.60:FF:000077">
    <property type="entry name" value="Sp8 transcription factor"/>
    <property type="match status" value="1"/>
</dbReference>
<evidence type="ECO:0000256" key="8">
    <source>
        <dbReference type="ARBA" id="ARBA00023163"/>
    </source>
</evidence>
<dbReference type="FunFam" id="3.30.160.60:FF:000337">
    <property type="entry name" value="Zinc finger and BTB domain containing 41"/>
    <property type="match status" value="1"/>
</dbReference>
<evidence type="ECO:0000256" key="2">
    <source>
        <dbReference type="ARBA" id="ARBA00022723"/>
    </source>
</evidence>
<evidence type="ECO:0000259" key="12">
    <source>
        <dbReference type="PROSITE" id="PS50157"/>
    </source>
</evidence>
<dbReference type="GO" id="GO:0005634">
    <property type="term" value="C:nucleus"/>
    <property type="evidence" value="ECO:0007669"/>
    <property type="project" value="UniProtKB-SubCell"/>
</dbReference>
<dbReference type="SMART" id="SM00355">
    <property type="entry name" value="ZnF_C2H2"/>
    <property type="match status" value="3"/>
</dbReference>
<dbReference type="InterPro" id="IPR013087">
    <property type="entry name" value="Znf_C2H2_type"/>
</dbReference>
<evidence type="ECO:0000313" key="13">
    <source>
        <dbReference type="EMBL" id="CDW56461.1"/>
    </source>
</evidence>